<evidence type="ECO:0000313" key="4">
    <source>
        <dbReference type="Proteomes" id="UP000252631"/>
    </source>
</evidence>
<dbReference type="EMBL" id="QRDT01000011">
    <property type="protein sequence ID" value="RED33228.1"/>
    <property type="molecule type" value="Genomic_DNA"/>
</dbReference>
<evidence type="ECO:0000313" key="2">
    <source>
        <dbReference type="EMBL" id="RED33228.1"/>
    </source>
</evidence>
<reference evidence="2 5" key="2">
    <citation type="submission" date="2018-07" db="EMBL/GenBank/DDBJ databases">
        <title>Genomic Encyclopedia of Archaeal and Bacterial Type Strains, Phase II (KMG-II): from individual species to whole genera.</title>
        <authorList>
            <person name="Goeker M."/>
        </authorList>
    </citation>
    <scope>NUCLEOTIDE SEQUENCE [LARGE SCALE GENOMIC DNA]</scope>
    <source>
        <strain evidence="2 5">JA575</strain>
    </source>
</reference>
<accession>A0A336JUH7</accession>
<protein>
    <submittedName>
        <fullName evidence="3">SnoaL-like protein</fullName>
    </submittedName>
</protein>
<dbReference type="EMBL" id="UFQQ01000011">
    <property type="protein sequence ID" value="SSW91304.1"/>
    <property type="molecule type" value="Genomic_DNA"/>
</dbReference>
<reference evidence="3 4" key="1">
    <citation type="submission" date="2017-08" db="EMBL/GenBank/DDBJ databases">
        <authorList>
            <person name="de Groot N.N."/>
        </authorList>
    </citation>
    <scope>NUCLEOTIDE SEQUENCE [LARGE SCALE GENOMIC DNA]</scope>
    <source>
        <strain evidence="3 4">JA575</strain>
    </source>
</reference>
<keyword evidence="5" id="KW-1185">Reference proteome</keyword>
<dbReference type="Proteomes" id="UP000252631">
    <property type="component" value="Unassembled WGS sequence"/>
</dbReference>
<gene>
    <name evidence="2" type="ORF">BJ125_11165</name>
    <name evidence="3" type="ORF">SAMN05892882_11165</name>
</gene>
<evidence type="ECO:0000313" key="5">
    <source>
        <dbReference type="Proteomes" id="UP000256343"/>
    </source>
</evidence>
<sequence>MQLDLPPPIAAYLAAHGRRSDGIADLFTQDAVVKDEGHSYVGVAAISRWLTESSAKYDFTVQPIAGEAAHGTTIVTCRVTGNFPGSPVDLRYRFRIDGDKIASLEISP</sequence>
<dbReference type="InterPro" id="IPR032710">
    <property type="entry name" value="NTF2-like_dom_sf"/>
</dbReference>
<dbReference type="InterPro" id="IPR037401">
    <property type="entry name" value="SnoaL-like"/>
</dbReference>
<proteinExistence type="predicted"/>
<feature type="domain" description="SnoaL-like" evidence="1">
    <location>
        <begin position="14"/>
        <end position="103"/>
    </location>
</feature>
<dbReference type="Pfam" id="PF12680">
    <property type="entry name" value="SnoaL_2"/>
    <property type="match status" value="1"/>
</dbReference>
<dbReference type="SUPFAM" id="SSF54427">
    <property type="entry name" value="NTF2-like"/>
    <property type="match status" value="1"/>
</dbReference>
<evidence type="ECO:0000259" key="1">
    <source>
        <dbReference type="Pfam" id="PF12680"/>
    </source>
</evidence>
<organism evidence="3 4">
    <name type="scientific">Rhodopseudomonas pentothenatexigens</name>
    <dbReference type="NCBI Taxonomy" id="999699"/>
    <lineage>
        <taxon>Bacteria</taxon>
        <taxon>Pseudomonadati</taxon>
        <taxon>Pseudomonadota</taxon>
        <taxon>Alphaproteobacteria</taxon>
        <taxon>Hyphomicrobiales</taxon>
        <taxon>Nitrobacteraceae</taxon>
        <taxon>Rhodopseudomonas</taxon>
    </lineage>
</organism>
<dbReference type="Proteomes" id="UP000256343">
    <property type="component" value="Unassembled WGS sequence"/>
</dbReference>
<dbReference type="Gene3D" id="3.10.450.50">
    <property type="match status" value="1"/>
</dbReference>
<dbReference type="OrthoDB" id="8684708at2"/>
<dbReference type="RefSeq" id="WP_114358352.1">
    <property type="nucleotide sequence ID" value="NZ_QRDT01000011.1"/>
</dbReference>
<dbReference type="AlphaFoldDB" id="A0A336JUH7"/>
<name>A0A336JUH7_9BRAD</name>
<evidence type="ECO:0000313" key="3">
    <source>
        <dbReference type="EMBL" id="SSW91304.1"/>
    </source>
</evidence>